<dbReference type="SUPFAM" id="SSF57625">
    <property type="entry name" value="Invertebrate chitin-binding proteins"/>
    <property type="match status" value="1"/>
</dbReference>
<reference evidence="3 4" key="1">
    <citation type="submission" date="2019-01" db="EMBL/GenBank/DDBJ databases">
        <authorList>
            <person name="Sayadi A."/>
        </authorList>
    </citation>
    <scope>NUCLEOTIDE SEQUENCE [LARGE SCALE GENOMIC DNA]</scope>
</reference>
<gene>
    <name evidence="3" type="ORF">CALMAC_LOCUS8413</name>
</gene>
<name>A0A653CET5_CALMS</name>
<evidence type="ECO:0000313" key="4">
    <source>
        <dbReference type="Proteomes" id="UP000410492"/>
    </source>
</evidence>
<evidence type="ECO:0000313" key="3">
    <source>
        <dbReference type="EMBL" id="VEN46259.1"/>
    </source>
</evidence>
<dbReference type="Proteomes" id="UP000410492">
    <property type="component" value="Unassembled WGS sequence"/>
</dbReference>
<organism evidence="3 4">
    <name type="scientific">Callosobruchus maculatus</name>
    <name type="common">Southern cowpea weevil</name>
    <name type="synonym">Pulse bruchid</name>
    <dbReference type="NCBI Taxonomy" id="64391"/>
    <lineage>
        <taxon>Eukaryota</taxon>
        <taxon>Metazoa</taxon>
        <taxon>Ecdysozoa</taxon>
        <taxon>Arthropoda</taxon>
        <taxon>Hexapoda</taxon>
        <taxon>Insecta</taxon>
        <taxon>Pterygota</taxon>
        <taxon>Neoptera</taxon>
        <taxon>Endopterygota</taxon>
        <taxon>Coleoptera</taxon>
        <taxon>Polyphaga</taxon>
        <taxon>Cucujiformia</taxon>
        <taxon>Chrysomeloidea</taxon>
        <taxon>Chrysomelidae</taxon>
        <taxon>Bruchinae</taxon>
        <taxon>Bruchini</taxon>
        <taxon>Callosobruchus</taxon>
    </lineage>
</organism>
<dbReference type="InterPro" id="IPR036508">
    <property type="entry name" value="Chitin-bd_dom_sf"/>
</dbReference>
<feature type="signal peptide" evidence="1">
    <location>
        <begin position="1"/>
        <end position="19"/>
    </location>
</feature>
<dbReference type="SMART" id="SM00494">
    <property type="entry name" value="ChtBD2"/>
    <property type="match status" value="1"/>
</dbReference>
<dbReference type="InterPro" id="IPR002557">
    <property type="entry name" value="Chitin-bd_dom"/>
</dbReference>
<protein>
    <recommendedName>
        <fullName evidence="2">Chitin-binding type-2 domain-containing protein</fullName>
    </recommendedName>
</protein>
<evidence type="ECO:0000259" key="2">
    <source>
        <dbReference type="PROSITE" id="PS50940"/>
    </source>
</evidence>
<accession>A0A653CET5</accession>
<keyword evidence="4" id="KW-1185">Reference proteome</keyword>
<dbReference type="OrthoDB" id="8179045at2759"/>
<proteinExistence type="predicted"/>
<dbReference type="GO" id="GO:0008061">
    <property type="term" value="F:chitin binding"/>
    <property type="evidence" value="ECO:0007669"/>
    <property type="project" value="InterPro"/>
</dbReference>
<sequence>MPTLLFILIPLVLVTSISGQDSQRYICSATGYYRYEDSQCRKYYMCYKIPYANTEIWYKTFYTCPSSLIFNPTSSMCESTAFCIDSICLGRTYGETMADPNALNKDMPVTYVQCIGTVKLYPEIRTCPVLPVATYFKCQSYYSSVRNQCVC</sequence>
<keyword evidence="1" id="KW-0732">Signal</keyword>
<dbReference type="AlphaFoldDB" id="A0A653CET5"/>
<dbReference type="PROSITE" id="PS50940">
    <property type="entry name" value="CHIT_BIND_II"/>
    <property type="match status" value="1"/>
</dbReference>
<dbReference type="GO" id="GO:0005576">
    <property type="term" value="C:extracellular region"/>
    <property type="evidence" value="ECO:0007669"/>
    <property type="project" value="InterPro"/>
</dbReference>
<feature type="domain" description="Chitin-binding type-2" evidence="2">
    <location>
        <begin position="24"/>
        <end position="85"/>
    </location>
</feature>
<evidence type="ECO:0000256" key="1">
    <source>
        <dbReference type="SAM" id="SignalP"/>
    </source>
</evidence>
<feature type="chain" id="PRO_5025013785" description="Chitin-binding type-2 domain-containing protein" evidence="1">
    <location>
        <begin position="20"/>
        <end position="151"/>
    </location>
</feature>
<dbReference type="Pfam" id="PF01607">
    <property type="entry name" value="CBM_14"/>
    <property type="match status" value="1"/>
</dbReference>
<dbReference type="Gene3D" id="2.170.140.10">
    <property type="entry name" value="Chitin binding domain"/>
    <property type="match status" value="1"/>
</dbReference>
<dbReference type="EMBL" id="CAACVG010007604">
    <property type="protein sequence ID" value="VEN46259.1"/>
    <property type="molecule type" value="Genomic_DNA"/>
</dbReference>